<feature type="domain" description="N-acetyltransferase" evidence="3">
    <location>
        <begin position="50"/>
        <end position="190"/>
    </location>
</feature>
<keyword evidence="1 4" id="KW-0808">Transferase</keyword>
<evidence type="ECO:0000259" key="3">
    <source>
        <dbReference type="PROSITE" id="PS51186"/>
    </source>
</evidence>
<dbReference type="EMBL" id="CP038141">
    <property type="protein sequence ID" value="QDH16424.1"/>
    <property type="molecule type" value="Genomic_DNA"/>
</dbReference>
<dbReference type="GO" id="GO:0016747">
    <property type="term" value="F:acyltransferase activity, transferring groups other than amino-acyl groups"/>
    <property type="evidence" value="ECO:0007669"/>
    <property type="project" value="InterPro"/>
</dbReference>
<protein>
    <submittedName>
        <fullName evidence="4">GNAT family N-acetyltransferase</fullName>
    </submittedName>
</protein>
<keyword evidence="2" id="KW-0012">Acyltransferase</keyword>
<reference evidence="4 5" key="1">
    <citation type="submission" date="2019-03" db="EMBL/GenBank/DDBJ databases">
        <title>The complete genome sequence of Swingsia samuiensis NBRC107927(T).</title>
        <authorList>
            <person name="Chua K.-O."/>
            <person name="Chan K.-G."/>
            <person name="See-Too W.-S."/>
        </authorList>
    </citation>
    <scope>NUCLEOTIDE SEQUENCE [LARGE SCALE GENOMIC DNA]</scope>
    <source>
        <strain evidence="4 5">AH83</strain>
    </source>
</reference>
<dbReference type="CDD" id="cd04301">
    <property type="entry name" value="NAT_SF"/>
    <property type="match status" value="1"/>
</dbReference>
<dbReference type="SUPFAM" id="SSF55729">
    <property type="entry name" value="Acyl-CoA N-acyltransferases (Nat)"/>
    <property type="match status" value="1"/>
</dbReference>
<dbReference type="Pfam" id="PF00583">
    <property type="entry name" value="Acetyltransf_1"/>
    <property type="match status" value="1"/>
</dbReference>
<accession>A0A4Y6UHB8</accession>
<evidence type="ECO:0000313" key="5">
    <source>
        <dbReference type="Proteomes" id="UP000316313"/>
    </source>
</evidence>
<dbReference type="OrthoDB" id="275336at2"/>
<dbReference type="Proteomes" id="UP000316313">
    <property type="component" value="Chromosome"/>
</dbReference>
<dbReference type="PROSITE" id="PS51186">
    <property type="entry name" value="GNAT"/>
    <property type="match status" value="1"/>
</dbReference>
<proteinExistence type="predicted"/>
<keyword evidence="5" id="KW-1185">Reference proteome</keyword>
<organism evidence="4 5">
    <name type="scientific">Swingsia samuiensis</name>
    <dbReference type="NCBI Taxonomy" id="1293412"/>
    <lineage>
        <taxon>Bacteria</taxon>
        <taxon>Pseudomonadati</taxon>
        <taxon>Pseudomonadota</taxon>
        <taxon>Alphaproteobacteria</taxon>
        <taxon>Acetobacterales</taxon>
        <taxon>Acetobacteraceae</taxon>
        <taxon>Swingsia</taxon>
    </lineage>
</organism>
<dbReference type="PANTHER" id="PTHR43800:SF1">
    <property type="entry name" value="PEPTIDYL-LYSINE N-ACETYLTRANSFERASE YJAB"/>
    <property type="match status" value="1"/>
</dbReference>
<name>A0A4Y6UHB8_9PROT</name>
<dbReference type="AlphaFoldDB" id="A0A4Y6UHB8"/>
<sequence length="196" mass="22806">MLPDWLIPKGSFTEIKVNVTFLEMTRDALVEPVWLPEGYSVTRFFSCALPLYRSLYEKIGENYGWWMRRPMPDRLLKDILSDPSVFFMVLKNPEGKEIGFYELDMRKHADAHLAYFGLVPEAIGQGLGKALLNHAIRETFEDANWRLRVNTSTLDHPHALRNYRRAGFVQTAVIPEVWNVSDEYITEELRQKIIST</sequence>
<evidence type="ECO:0000256" key="1">
    <source>
        <dbReference type="ARBA" id="ARBA00022679"/>
    </source>
</evidence>
<dbReference type="InterPro" id="IPR000182">
    <property type="entry name" value="GNAT_dom"/>
</dbReference>
<evidence type="ECO:0000313" key="4">
    <source>
        <dbReference type="EMBL" id="QDH16424.1"/>
    </source>
</evidence>
<dbReference type="InterPro" id="IPR016181">
    <property type="entry name" value="Acyl_CoA_acyltransferase"/>
</dbReference>
<gene>
    <name evidence="4" type="ORF">E3D00_01705</name>
</gene>
<dbReference type="KEGG" id="ssam:E3D00_01705"/>
<dbReference type="PANTHER" id="PTHR43800">
    <property type="entry name" value="PEPTIDYL-LYSINE N-ACETYLTRANSFERASE YJAB"/>
    <property type="match status" value="1"/>
</dbReference>
<dbReference type="Gene3D" id="3.40.630.30">
    <property type="match status" value="1"/>
</dbReference>
<evidence type="ECO:0000256" key="2">
    <source>
        <dbReference type="ARBA" id="ARBA00023315"/>
    </source>
</evidence>